<dbReference type="SUPFAM" id="SSF55874">
    <property type="entry name" value="ATPase domain of HSP90 chaperone/DNA topoisomerase II/histidine kinase"/>
    <property type="match status" value="1"/>
</dbReference>
<dbReference type="InterPro" id="IPR036890">
    <property type="entry name" value="HATPase_C_sf"/>
</dbReference>
<dbReference type="EMBL" id="LK996017">
    <property type="protein sequence ID" value="CDX00533.1"/>
    <property type="molecule type" value="Genomic_DNA"/>
</dbReference>
<keyword evidence="3" id="KW-0812">Transmembrane</keyword>
<keyword evidence="5" id="KW-0808">Transferase</keyword>
<evidence type="ECO:0000256" key="2">
    <source>
        <dbReference type="ARBA" id="ARBA00023012"/>
    </source>
</evidence>
<feature type="transmembrane region" description="Helical" evidence="3">
    <location>
        <begin position="246"/>
        <end position="263"/>
    </location>
</feature>
<protein>
    <submittedName>
        <fullName evidence="5">Signal transduction histidine kinase, LytS</fullName>
        <ecNumber evidence="5">2.7.13.3</ecNumber>
    </submittedName>
</protein>
<accession>A0A098AVD7</accession>
<dbReference type="InterPro" id="IPR050640">
    <property type="entry name" value="Bact_2-comp_sensor_kinase"/>
</dbReference>
<feature type="transmembrane region" description="Helical" evidence="3">
    <location>
        <begin position="368"/>
        <end position="384"/>
    </location>
</feature>
<keyword evidence="3" id="KW-0472">Membrane</keyword>
<dbReference type="Gene3D" id="3.30.565.10">
    <property type="entry name" value="Histidine kinase-like ATPase, C-terminal domain"/>
    <property type="match status" value="1"/>
</dbReference>
<dbReference type="InterPro" id="IPR010559">
    <property type="entry name" value="Sig_transdc_His_kin_internal"/>
</dbReference>
<feature type="domain" description="Histidine kinase" evidence="4">
    <location>
        <begin position="536"/>
        <end position="635"/>
    </location>
</feature>
<dbReference type="InterPro" id="IPR005467">
    <property type="entry name" value="His_kinase_dom"/>
</dbReference>
<evidence type="ECO:0000256" key="3">
    <source>
        <dbReference type="SAM" id="Phobius"/>
    </source>
</evidence>
<dbReference type="PANTHER" id="PTHR34220">
    <property type="entry name" value="SENSOR HISTIDINE KINASE YPDA"/>
    <property type="match status" value="1"/>
</dbReference>
<name>A0A098AVD7_DESHA</name>
<feature type="transmembrane region" description="Helical" evidence="3">
    <location>
        <begin position="314"/>
        <end position="335"/>
    </location>
</feature>
<keyword evidence="2" id="KW-0902">Two-component regulatory system</keyword>
<evidence type="ECO:0000256" key="1">
    <source>
        <dbReference type="ARBA" id="ARBA00022777"/>
    </source>
</evidence>
<dbReference type="InterPro" id="IPR003594">
    <property type="entry name" value="HATPase_dom"/>
</dbReference>
<keyword evidence="1 5" id="KW-0418">Kinase</keyword>
<dbReference type="PATRIC" id="fig|49338.4.peg.691"/>
<evidence type="ECO:0000313" key="5">
    <source>
        <dbReference type="EMBL" id="CDX00533.1"/>
    </source>
</evidence>
<feature type="transmembrane region" description="Helical" evidence="3">
    <location>
        <begin position="213"/>
        <end position="234"/>
    </location>
</feature>
<dbReference type="GO" id="GO:0000155">
    <property type="term" value="F:phosphorelay sensor kinase activity"/>
    <property type="evidence" value="ECO:0007669"/>
    <property type="project" value="InterPro"/>
</dbReference>
<proteinExistence type="predicted"/>
<dbReference type="Pfam" id="PF06580">
    <property type="entry name" value="His_kinase"/>
    <property type="match status" value="1"/>
</dbReference>
<dbReference type="EC" id="2.7.13.3" evidence="5"/>
<dbReference type="PANTHER" id="PTHR34220:SF7">
    <property type="entry name" value="SENSOR HISTIDINE KINASE YPDA"/>
    <property type="match status" value="1"/>
</dbReference>
<dbReference type="RefSeq" id="WP_245280949.1">
    <property type="nucleotide sequence ID" value="NZ_LK996017.1"/>
</dbReference>
<reference evidence="5" key="1">
    <citation type="submission" date="2014-07" db="EMBL/GenBank/DDBJ databases">
        <authorList>
            <person name="Hornung V.Bastian."/>
        </authorList>
    </citation>
    <scope>NUCLEOTIDE SEQUENCE</scope>
    <source>
        <strain evidence="5">PCE-S</strain>
    </source>
</reference>
<dbReference type="PROSITE" id="PS50109">
    <property type="entry name" value="HIS_KIN"/>
    <property type="match status" value="1"/>
</dbReference>
<keyword evidence="3" id="KW-1133">Transmembrane helix</keyword>
<sequence>MIKRILAILIITIIGVSSILPSVISDSRGPDPLSLHAEAGTMDLSAWNIQKDPTLKLDGEWEFYWNQLLGPEDFQPDGGRIPQLTGYMRVPSIWSGKELNGTVLPAFGCATYRLVLKNIPYHGVLGLKKENVRLSSRVYVDGQELFSDGVPSLTEAEYESGNNPQLGFYYCDGSELEIIVQAANYDYINGGIPVSFKIGEQTAMLSQQEKGNLLGFSVLVTLWSIALLYLIFFINARFFKRKAASLLSFAIFCFLFAVGNALTDQRPLVMMLPDISFEAIFKMKDFFLSASLIVVTVIFYQARKGIISLRMTGIVSAVYGCYLIAVLILPIYIYYKLHPFIMLLNTIVLIILLVRTTVLFLRCKKSDVLDYLLLFIAILALNLYSADSILFALSLKTVSSLCQIYIITFAFVTIFRLSMHYYEVLANLRISMKRTQDAEIAFLRSQIKPHFLYNALNSIAALCKEAPDQAEDVVIQLSEYLRGSFDFKTLDSLTTVKKETELLEAYLNIEKVRFGKRLNVEYDIDESINLPIPPLILQPLVENAVRHGLMSGVSGGTVKISIKKEMANVVFAIEDDGIGMEPSQVKRLLEQAPDKNGVGLWNINQRLRLIYGNELEVWSERGAGTRVSFQLPWNSQETSLSRGNL</sequence>
<feature type="transmembrane region" description="Helical" evidence="3">
    <location>
        <begin position="283"/>
        <end position="302"/>
    </location>
</feature>
<dbReference type="Pfam" id="PF02518">
    <property type="entry name" value="HATPase_c"/>
    <property type="match status" value="1"/>
</dbReference>
<organism evidence="5">
    <name type="scientific">Desulfitobacterium hafniense</name>
    <name type="common">Desulfitobacterium frappieri</name>
    <dbReference type="NCBI Taxonomy" id="49338"/>
    <lineage>
        <taxon>Bacteria</taxon>
        <taxon>Bacillati</taxon>
        <taxon>Bacillota</taxon>
        <taxon>Clostridia</taxon>
        <taxon>Eubacteriales</taxon>
        <taxon>Desulfitobacteriaceae</taxon>
        <taxon>Desulfitobacterium</taxon>
    </lineage>
</organism>
<feature type="transmembrane region" description="Helical" evidence="3">
    <location>
        <begin position="341"/>
        <end position="361"/>
    </location>
</feature>
<dbReference type="GO" id="GO:0016020">
    <property type="term" value="C:membrane"/>
    <property type="evidence" value="ECO:0007669"/>
    <property type="project" value="InterPro"/>
</dbReference>
<feature type="transmembrane region" description="Helical" evidence="3">
    <location>
        <begin position="404"/>
        <end position="424"/>
    </location>
</feature>
<dbReference type="AlphaFoldDB" id="A0A098AVD7"/>
<dbReference type="SMART" id="SM00387">
    <property type="entry name" value="HATPase_c"/>
    <property type="match status" value="1"/>
</dbReference>
<evidence type="ECO:0000259" key="4">
    <source>
        <dbReference type="PROSITE" id="PS50109"/>
    </source>
</evidence>
<gene>
    <name evidence="5" type="ORF">DPCES_0646</name>
</gene>